<feature type="region of interest" description="Disordered" evidence="1">
    <location>
        <begin position="70"/>
        <end position="106"/>
    </location>
</feature>
<dbReference type="Pfam" id="PF22936">
    <property type="entry name" value="Pol_BBD"/>
    <property type="match status" value="1"/>
</dbReference>
<comment type="caution">
    <text evidence="3">The sequence shown here is derived from an EMBL/GenBank/DDBJ whole genome shotgun (WGS) entry which is preliminary data.</text>
</comment>
<dbReference type="AlphaFoldDB" id="A0A438H4H3"/>
<dbReference type="Proteomes" id="UP000288805">
    <property type="component" value="Unassembled WGS sequence"/>
</dbReference>
<name>A0A438H4H3_VITVI</name>
<reference evidence="3 4" key="1">
    <citation type="journal article" date="2018" name="PLoS Genet.">
        <title>Population sequencing reveals clonal diversity and ancestral inbreeding in the grapevine cultivar Chardonnay.</title>
        <authorList>
            <person name="Roach M.J."/>
            <person name="Johnson D.L."/>
            <person name="Bohlmann J."/>
            <person name="van Vuuren H.J."/>
            <person name="Jones S.J."/>
            <person name="Pretorius I.S."/>
            <person name="Schmidt S.A."/>
            <person name="Borneman A.R."/>
        </authorList>
    </citation>
    <scope>NUCLEOTIDE SEQUENCE [LARGE SCALE GENOMIC DNA]</scope>
    <source>
        <strain evidence="4">cv. Chardonnay</strain>
        <tissue evidence="3">Leaf</tissue>
    </source>
</reference>
<feature type="compositionally biased region" description="Low complexity" evidence="1">
    <location>
        <begin position="74"/>
        <end position="84"/>
    </location>
</feature>
<feature type="domain" description="Retrovirus-related Pol polyprotein from transposon TNT 1-94-like beta-barrel" evidence="2">
    <location>
        <begin position="153"/>
        <end position="227"/>
    </location>
</feature>
<evidence type="ECO:0000256" key="1">
    <source>
        <dbReference type="SAM" id="MobiDB-lite"/>
    </source>
</evidence>
<dbReference type="PANTHER" id="PTHR47481:SF35">
    <property type="entry name" value="ZINC FINGER, CCHC-TYPE-RELATED"/>
    <property type="match status" value="1"/>
</dbReference>
<protein>
    <submittedName>
        <fullName evidence="3">Retrovirus-related Pol polyprotein from transposon RE2</fullName>
    </submittedName>
</protein>
<dbReference type="PANTHER" id="PTHR47481">
    <property type="match status" value="1"/>
</dbReference>
<evidence type="ECO:0000313" key="4">
    <source>
        <dbReference type="Proteomes" id="UP000288805"/>
    </source>
</evidence>
<evidence type="ECO:0000313" key="3">
    <source>
        <dbReference type="EMBL" id="RVW79181.1"/>
    </source>
</evidence>
<organism evidence="3 4">
    <name type="scientific">Vitis vinifera</name>
    <name type="common">Grape</name>
    <dbReference type="NCBI Taxonomy" id="29760"/>
    <lineage>
        <taxon>Eukaryota</taxon>
        <taxon>Viridiplantae</taxon>
        <taxon>Streptophyta</taxon>
        <taxon>Embryophyta</taxon>
        <taxon>Tracheophyta</taxon>
        <taxon>Spermatophyta</taxon>
        <taxon>Magnoliopsida</taxon>
        <taxon>eudicotyledons</taxon>
        <taxon>Gunneridae</taxon>
        <taxon>Pentapetalae</taxon>
        <taxon>rosids</taxon>
        <taxon>Vitales</taxon>
        <taxon>Vitaceae</taxon>
        <taxon>Viteae</taxon>
        <taxon>Vitis</taxon>
    </lineage>
</organism>
<accession>A0A438H4H3</accession>
<dbReference type="InterPro" id="IPR054722">
    <property type="entry name" value="PolX-like_BBD"/>
</dbReference>
<sequence length="293" mass="32515">MDRSIDDTNKVHWYLKGLGTDFANFSTAQMSLTSFPAFKDLVPKSESFEIFQNPLRSSSLVSSATFTATKGPFSTSRSGSNSKSRCSRDGYNGGHDHGRGKRGSYTPRCQIYKTKGHIIDRCQSRYECTKPTAQLAEVFNTSYSLSNGSEFDWFTDTGASSHMTPNPSQLDKVEPYHGKDCVMVGNGVSLPITHTGTLSPSSNFKLLDVLVVPRFTKNLLSISKLTSDFPLFVTFSHGHFVVHNRVTRLAVATSKREGGLYVLERGNSAFVYVLQNKILHTSFELYDMLALVM</sequence>
<gene>
    <name evidence="3" type="primary">RE2_403</name>
    <name evidence="3" type="ORF">CK203_045208</name>
</gene>
<proteinExistence type="predicted"/>
<evidence type="ECO:0000259" key="2">
    <source>
        <dbReference type="Pfam" id="PF22936"/>
    </source>
</evidence>
<dbReference type="EMBL" id="QGNW01000284">
    <property type="protein sequence ID" value="RVW79181.1"/>
    <property type="molecule type" value="Genomic_DNA"/>
</dbReference>